<dbReference type="GO" id="GO:0046982">
    <property type="term" value="F:protein heterodimerization activity"/>
    <property type="evidence" value="ECO:0007669"/>
    <property type="project" value="InterPro"/>
</dbReference>
<feature type="compositionally biased region" description="Basic residues" evidence="3">
    <location>
        <begin position="138"/>
        <end position="150"/>
    </location>
</feature>
<dbReference type="Gene3D" id="1.10.20.10">
    <property type="entry name" value="Histone, subunit A"/>
    <property type="match status" value="1"/>
</dbReference>
<accession>A0A484NP91</accession>
<dbReference type="Pfam" id="PF00808">
    <property type="entry name" value="CBFD_NFYB_HMF"/>
    <property type="match status" value="1"/>
</dbReference>
<organism evidence="5 6">
    <name type="scientific">Cuscuta campestris</name>
    <dbReference type="NCBI Taxonomy" id="132261"/>
    <lineage>
        <taxon>Eukaryota</taxon>
        <taxon>Viridiplantae</taxon>
        <taxon>Streptophyta</taxon>
        <taxon>Embryophyta</taxon>
        <taxon>Tracheophyta</taxon>
        <taxon>Spermatophyta</taxon>
        <taxon>Magnoliopsida</taxon>
        <taxon>eudicotyledons</taxon>
        <taxon>Gunneridae</taxon>
        <taxon>Pentapetalae</taxon>
        <taxon>asterids</taxon>
        <taxon>lamiids</taxon>
        <taxon>Solanales</taxon>
        <taxon>Convolvulaceae</taxon>
        <taxon>Cuscuteae</taxon>
        <taxon>Cuscuta</taxon>
        <taxon>Cuscuta subgen. Grammica</taxon>
        <taxon>Cuscuta sect. Cleistogrammica</taxon>
    </lineage>
</organism>
<dbReference type="PANTHER" id="PTHR10252">
    <property type="entry name" value="HISTONE-LIKE TRANSCRIPTION FACTOR CCAAT-RELATED"/>
    <property type="match status" value="1"/>
</dbReference>
<dbReference type="CDD" id="cd22906">
    <property type="entry name" value="HFD_DRAP1"/>
    <property type="match status" value="1"/>
</dbReference>
<evidence type="ECO:0000259" key="4">
    <source>
        <dbReference type="Pfam" id="PF00808"/>
    </source>
</evidence>
<name>A0A484NP91_9ASTE</name>
<feature type="region of interest" description="Disordered" evidence="3">
    <location>
        <begin position="90"/>
        <end position="235"/>
    </location>
</feature>
<keyword evidence="6" id="KW-1185">Reference proteome</keyword>
<dbReference type="AlphaFoldDB" id="A0A484NP91"/>
<keyword evidence="2" id="KW-0539">Nucleus</keyword>
<dbReference type="InterPro" id="IPR003958">
    <property type="entry name" value="CBFA_NFYB_domain"/>
</dbReference>
<dbReference type="InterPro" id="IPR050568">
    <property type="entry name" value="Transcr_DNA_Rep_Reg"/>
</dbReference>
<evidence type="ECO:0000313" key="5">
    <source>
        <dbReference type="EMBL" id="VFR02964.1"/>
    </source>
</evidence>
<comment type="subcellular location">
    <subcellularLocation>
        <location evidence="1">Nucleus</location>
    </subcellularLocation>
</comment>
<dbReference type="OrthoDB" id="653904at2759"/>
<sequence>MKKRLDTRFPAARIKKIMQADEDVGKIANAVPLLMSKALELFLQDLCDRTYAITLKRGAKTLNSLHLKQCVQTFNVFDFLKDIVSRVPDLGGSDTAVDDRSTSKRRKIAESGDHDSDDDIQPNPLHETAPPSGSSGRGRGRGRGRCRGKGRAAEREQTTSVLGDDEKNEYEAVKNRQRPDPGSEPTDPNSEPVGPHIEPTVRNFDLNVGPNETDDSSGVPVKQREDYPGWSNVEGMSIDPFGLARDLMDRNQEAEEEDYDEEG</sequence>
<dbReference type="GO" id="GO:0016251">
    <property type="term" value="F:RNA polymerase II general transcription initiation factor activity"/>
    <property type="evidence" value="ECO:0007669"/>
    <property type="project" value="TreeGrafter"/>
</dbReference>
<evidence type="ECO:0000256" key="3">
    <source>
        <dbReference type="SAM" id="MobiDB-lite"/>
    </source>
</evidence>
<evidence type="ECO:0000256" key="1">
    <source>
        <dbReference type="ARBA" id="ARBA00004123"/>
    </source>
</evidence>
<dbReference type="FunFam" id="1.10.20.10:FF:000038">
    <property type="entry name" value="dr1-associated corepressor homolog"/>
    <property type="match status" value="1"/>
</dbReference>
<dbReference type="SUPFAM" id="SSF47113">
    <property type="entry name" value="Histone-fold"/>
    <property type="match status" value="1"/>
</dbReference>
<protein>
    <recommendedName>
        <fullName evidence="4">Transcription factor CBF/NF-Y/archaeal histone domain-containing protein</fullName>
    </recommendedName>
</protein>
<proteinExistence type="predicted"/>
<dbReference type="GO" id="GO:0005634">
    <property type="term" value="C:nucleus"/>
    <property type="evidence" value="ECO:0007669"/>
    <property type="project" value="UniProtKB-SubCell"/>
</dbReference>
<evidence type="ECO:0000313" key="6">
    <source>
        <dbReference type="Proteomes" id="UP000595140"/>
    </source>
</evidence>
<gene>
    <name evidence="5" type="ORF">CCAM_LOCUS44739</name>
</gene>
<dbReference type="InterPro" id="IPR009072">
    <property type="entry name" value="Histone-fold"/>
</dbReference>
<evidence type="ECO:0000256" key="2">
    <source>
        <dbReference type="ARBA" id="ARBA00023242"/>
    </source>
</evidence>
<dbReference type="EMBL" id="OOIL02006841">
    <property type="protein sequence ID" value="VFR02964.1"/>
    <property type="molecule type" value="Genomic_DNA"/>
</dbReference>
<reference evidence="5 6" key="1">
    <citation type="submission" date="2018-04" db="EMBL/GenBank/DDBJ databases">
        <authorList>
            <person name="Vogel A."/>
        </authorList>
    </citation>
    <scope>NUCLEOTIDE SEQUENCE [LARGE SCALE GENOMIC DNA]</scope>
</reference>
<feature type="domain" description="Transcription factor CBF/NF-Y/archaeal histone" evidence="4">
    <location>
        <begin position="8"/>
        <end position="71"/>
    </location>
</feature>
<dbReference type="Proteomes" id="UP000595140">
    <property type="component" value="Unassembled WGS sequence"/>
</dbReference>
<dbReference type="PANTHER" id="PTHR10252:SF98">
    <property type="entry name" value="TRANSCRIPTION FACTOR CBF_NF-Y_ARCHAEAL HISTONE DOMAIN-CONTAINING PROTEIN"/>
    <property type="match status" value="1"/>
</dbReference>
<feature type="compositionally biased region" description="Basic and acidic residues" evidence="3">
    <location>
        <begin position="169"/>
        <end position="181"/>
    </location>
</feature>
<dbReference type="GO" id="GO:0001046">
    <property type="term" value="F:core promoter sequence-specific DNA binding"/>
    <property type="evidence" value="ECO:0007669"/>
    <property type="project" value="TreeGrafter"/>
</dbReference>
<feature type="compositionally biased region" description="Basic and acidic residues" evidence="3">
    <location>
        <begin position="97"/>
        <end position="114"/>
    </location>
</feature>